<name>A0A8K0JT76_LADFU</name>
<dbReference type="InterPro" id="IPR026140">
    <property type="entry name" value="Ribosomal_mS26"/>
</dbReference>
<comment type="caution">
    <text evidence="10">The sequence shown here is derived from an EMBL/GenBank/DDBJ whole genome shotgun (WGS) entry which is preliminary data.</text>
</comment>
<evidence type="ECO:0000256" key="5">
    <source>
        <dbReference type="ARBA" id="ARBA00023128"/>
    </source>
</evidence>
<evidence type="ECO:0000313" key="10">
    <source>
        <dbReference type="EMBL" id="KAG8221996.1"/>
    </source>
</evidence>
<evidence type="ECO:0000313" key="11">
    <source>
        <dbReference type="Proteomes" id="UP000792457"/>
    </source>
</evidence>
<comment type="similarity">
    <text evidence="2">Belongs to the mitochondrion-specific ribosomal protein mS26 family.</text>
</comment>
<gene>
    <name evidence="10" type="ORF">J437_LFUL003376</name>
</gene>
<dbReference type="PANTHER" id="PTHR21035:SF2">
    <property type="entry name" value="SMALL RIBOSOMAL SUBUNIT PROTEIN MS26"/>
    <property type="match status" value="1"/>
</dbReference>
<keyword evidence="11" id="KW-1185">Reference proteome</keyword>
<protein>
    <recommendedName>
        <fullName evidence="7">Small ribosomal subunit protein mS26</fullName>
    </recommendedName>
    <alternativeName>
        <fullName evidence="8">28S ribosomal protein S26, mitochondrial</fullName>
    </alternativeName>
</protein>
<feature type="coiled-coil region" evidence="9">
    <location>
        <begin position="106"/>
        <end position="166"/>
    </location>
</feature>
<dbReference type="Proteomes" id="UP000792457">
    <property type="component" value="Unassembled WGS sequence"/>
</dbReference>
<keyword evidence="4" id="KW-0689">Ribosomal protein</keyword>
<keyword evidence="6" id="KW-0687">Ribonucleoprotein</keyword>
<keyword evidence="5" id="KW-0496">Mitochondrion</keyword>
<evidence type="ECO:0000256" key="8">
    <source>
        <dbReference type="ARBA" id="ARBA00035344"/>
    </source>
</evidence>
<evidence type="ECO:0000256" key="6">
    <source>
        <dbReference type="ARBA" id="ARBA00023274"/>
    </source>
</evidence>
<dbReference type="PANTHER" id="PTHR21035">
    <property type="entry name" value="28S RIBOSOMAL PROTEIN S26, MITOCHONDRIAL"/>
    <property type="match status" value="1"/>
</dbReference>
<dbReference type="AlphaFoldDB" id="A0A8K0JT76"/>
<evidence type="ECO:0000256" key="7">
    <source>
        <dbReference type="ARBA" id="ARBA00035138"/>
    </source>
</evidence>
<dbReference type="EMBL" id="KZ308119">
    <property type="protein sequence ID" value="KAG8221996.1"/>
    <property type="molecule type" value="Genomic_DNA"/>
</dbReference>
<keyword evidence="3" id="KW-0809">Transit peptide</keyword>
<evidence type="ECO:0000256" key="2">
    <source>
        <dbReference type="ARBA" id="ARBA00009672"/>
    </source>
</evidence>
<evidence type="ECO:0000256" key="9">
    <source>
        <dbReference type="SAM" id="Coils"/>
    </source>
</evidence>
<reference evidence="10" key="2">
    <citation type="submission" date="2017-10" db="EMBL/GenBank/DDBJ databases">
        <title>Ladona fulva Genome sequencing and assembly.</title>
        <authorList>
            <person name="Murali S."/>
            <person name="Richards S."/>
            <person name="Bandaranaike D."/>
            <person name="Bellair M."/>
            <person name="Blankenburg K."/>
            <person name="Chao H."/>
            <person name="Dinh H."/>
            <person name="Doddapaneni H."/>
            <person name="Dugan-Rocha S."/>
            <person name="Elkadiri S."/>
            <person name="Gnanaolivu R."/>
            <person name="Hernandez B."/>
            <person name="Skinner E."/>
            <person name="Javaid M."/>
            <person name="Lee S."/>
            <person name="Li M."/>
            <person name="Ming W."/>
            <person name="Munidasa M."/>
            <person name="Muniz J."/>
            <person name="Nguyen L."/>
            <person name="Hughes D."/>
            <person name="Osuji N."/>
            <person name="Pu L.-L."/>
            <person name="Puazo M."/>
            <person name="Qu C."/>
            <person name="Quiroz J."/>
            <person name="Raj R."/>
            <person name="Weissenberger G."/>
            <person name="Xin Y."/>
            <person name="Zou X."/>
            <person name="Han Y."/>
            <person name="Worley K."/>
            <person name="Muzny D."/>
            <person name="Gibbs R."/>
        </authorList>
    </citation>
    <scope>NUCLEOTIDE SEQUENCE</scope>
    <source>
        <strain evidence="10">Sampled in the wild</strain>
    </source>
</reference>
<evidence type="ECO:0000256" key="4">
    <source>
        <dbReference type="ARBA" id="ARBA00022980"/>
    </source>
</evidence>
<dbReference type="GO" id="GO:0005763">
    <property type="term" value="C:mitochondrial small ribosomal subunit"/>
    <property type="evidence" value="ECO:0007669"/>
    <property type="project" value="InterPro"/>
</dbReference>
<dbReference type="Pfam" id="PF14943">
    <property type="entry name" value="MRP-S26"/>
    <property type="match status" value="1"/>
</dbReference>
<sequence length="230" mass="26681">MFSRINPGLLINLQSTFGRDCNPFLGTFLQSVRWARKPIWAPVAKSKLFRIPERKKLPEDEALELRRLYNEYRTHCKAVRQLICKEYAASVEESPSVINSRIDDDLSQAIKLNEEWNKEVAAIREERLTLEAEIEREKNLQYMIRAEQENEEQIKLLDEIVKAEKEKSTTFITPDNLDEAIEFALANPVDYNFAIDLKGNIVYGRKGKFEEVLMKQVEELNEKQVAASSS</sequence>
<dbReference type="OrthoDB" id="5988811at2759"/>
<evidence type="ECO:0000256" key="3">
    <source>
        <dbReference type="ARBA" id="ARBA00022946"/>
    </source>
</evidence>
<accession>A0A8K0JT76</accession>
<reference evidence="10" key="1">
    <citation type="submission" date="2013-04" db="EMBL/GenBank/DDBJ databases">
        <authorList>
            <person name="Qu J."/>
            <person name="Murali S.C."/>
            <person name="Bandaranaike D."/>
            <person name="Bellair M."/>
            <person name="Blankenburg K."/>
            <person name="Chao H."/>
            <person name="Dinh H."/>
            <person name="Doddapaneni H."/>
            <person name="Downs B."/>
            <person name="Dugan-Rocha S."/>
            <person name="Elkadiri S."/>
            <person name="Gnanaolivu R.D."/>
            <person name="Hernandez B."/>
            <person name="Javaid M."/>
            <person name="Jayaseelan J.C."/>
            <person name="Lee S."/>
            <person name="Li M."/>
            <person name="Ming W."/>
            <person name="Munidasa M."/>
            <person name="Muniz J."/>
            <person name="Nguyen L."/>
            <person name="Ongeri F."/>
            <person name="Osuji N."/>
            <person name="Pu L.-L."/>
            <person name="Puazo M."/>
            <person name="Qu C."/>
            <person name="Quiroz J."/>
            <person name="Raj R."/>
            <person name="Weissenberger G."/>
            <person name="Xin Y."/>
            <person name="Zou X."/>
            <person name="Han Y."/>
            <person name="Richards S."/>
            <person name="Worley K."/>
            <person name="Muzny D."/>
            <person name="Gibbs R."/>
        </authorList>
    </citation>
    <scope>NUCLEOTIDE SEQUENCE</scope>
    <source>
        <strain evidence="10">Sampled in the wild</strain>
    </source>
</reference>
<keyword evidence="9" id="KW-0175">Coiled coil</keyword>
<organism evidence="10 11">
    <name type="scientific">Ladona fulva</name>
    <name type="common">Scarce chaser dragonfly</name>
    <name type="synonym">Libellula fulva</name>
    <dbReference type="NCBI Taxonomy" id="123851"/>
    <lineage>
        <taxon>Eukaryota</taxon>
        <taxon>Metazoa</taxon>
        <taxon>Ecdysozoa</taxon>
        <taxon>Arthropoda</taxon>
        <taxon>Hexapoda</taxon>
        <taxon>Insecta</taxon>
        <taxon>Pterygota</taxon>
        <taxon>Palaeoptera</taxon>
        <taxon>Odonata</taxon>
        <taxon>Epiprocta</taxon>
        <taxon>Anisoptera</taxon>
        <taxon>Libelluloidea</taxon>
        <taxon>Libellulidae</taxon>
        <taxon>Ladona</taxon>
    </lineage>
</organism>
<evidence type="ECO:0000256" key="1">
    <source>
        <dbReference type="ARBA" id="ARBA00004173"/>
    </source>
</evidence>
<comment type="subcellular location">
    <subcellularLocation>
        <location evidence="1">Mitochondrion</location>
    </subcellularLocation>
</comment>
<proteinExistence type="inferred from homology"/>